<organism evidence="1 2">
    <name type="scientific">Streptococcus suis</name>
    <dbReference type="NCBI Taxonomy" id="1307"/>
    <lineage>
        <taxon>Bacteria</taxon>
        <taxon>Bacillati</taxon>
        <taxon>Bacillota</taxon>
        <taxon>Bacilli</taxon>
        <taxon>Lactobacillales</taxon>
        <taxon>Streptococcaceae</taxon>
        <taxon>Streptococcus</taxon>
    </lineage>
</organism>
<dbReference type="EMBL" id="RSDO01000021">
    <property type="protein sequence ID" value="RRR51048.1"/>
    <property type="molecule type" value="Genomic_DNA"/>
</dbReference>
<accession>A0A3R8XPB1</accession>
<gene>
    <name evidence="1" type="ORF">EI998_09425</name>
</gene>
<feature type="non-terminal residue" evidence="1">
    <location>
        <position position="1"/>
    </location>
</feature>
<dbReference type="AlphaFoldDB" id="A0A3R8XPB1"/>
<protein>
    <submittedName>
        <fullName evidence="1">Uncharacterized protein</fullName>
    </submittedName>
</protein>
<evidence type="ECO:0000313" key="2">
    <source>
        <dbReference type="Proteomes" id="UP000274117"/>
    </source>
</evidence>
<reference evidence="1 2" key="2">
    <citation type="submission" date="2018-12" db="EMBL/GenBank/DDBJ databases">
        <title>Whole-genome sequences of fifteen clinical Streptococcus suis strains isolated from pigs between 2006 and 2018.</title>
        <authorList>
            <person name="Stevens M.J.A."/>
            <person name="Cernela N."/>
            <person name="Spoerry Serrano N."/>
            <person name="Schmitt S."/>
            <person name="Schrenzel J."/>
            <person name="Stephan R."/>
        </authorList>
    </citation>
    <scope>NUCLEOTIDE SEQUENCE [LARGE SCALE GENOMIC DNA]</scope>
    <source>
        <strain evidence="1 2">PP422</strain>
    </source>
</reference>
<proteinExistence type="predicted"/>
<reference evidence="1 2" key="1">
    <citation type="submission" date="2018-11" db="EMBL/GenBank/DDBJ databases">
        <authorList>
            <person name="Stevens M.J."/>
            <person name="Cernela N."/>
            <person name="Spoerry Serrano N."/>
            <person name="Schmitt S."/>
            <person name="Schrenzel J."/>
            <person name="Stephan R."/>
        </authorList>
    </citation>
    <scope>NUCLEOTIDE SEQUENCE [LARGE SCALE GENOMIC DNA]</scope>
    <source>
        <strain evidence="1 2">PP422</strain>
    </source>
</reference>
<name>A0A3R8XPB1_STRSU</name>
<dbReference type="Proteomes" id="UP000274117">
    <property type="component" value="Unassembled WGS sequence"/>
</dbReference>
<evidence type="ECO:0000313" key="1">
    <source>
        <dbReference type="EMBL" id="RRR51048.1"/>
    </source>
</evidence>
<sequence length="113" mass="12889">GTFCIHSKSLHNLYSGFTHYRNYRAPITEYCFSFPILQYTVRENGTGGFFMSHPIVPLTVPKSCRFEKKGRNFVFYSEKICDTIPALFFLGSGINSQGSDCLSIPYDSFLMMV</sequence>
<comment type="caution">
    <text evidence="1">The sequence shown here is derived from an EMBL/GenBank/DDBJ whole genome shotgun (WGS) entry which is preliminary data.</text>
</comment>